<evidence type="ECO:0000313" key="11">
    <source>
        <dbReference type="Proteomes" id="UP000077262"/>
    </source>
</evidence>
<dbReference type="PANTHER" id="PTHR43072">
    <property type="entry name" value="N-ACETYLTRANSFERASE"/>
    <property type="match status" value="1"/>
</dbReference>
<dbReference type="GO" id="GO:0016747">
    <property type="term" value="F:acyltransferase activity, transferring groups other than amino-acyl groups"/>
    <property type="evidence" value="ECO:0007669"/>
    <property type="project" value="InterPro"/>
</dbReference>
<sequence length="178" mass="18859">MSLSVRRAEVDDADAIATIYAHHVLHGTATYEVVPPTADETVEKILMITGRSWPFLVACDGSELVGYAYATQFRDRPAYAYACENSIYVAHDRRGGGIGKLLLKALLEAADAYGFRQMVAVIGGGEPASVALHGSCGFEQVGCLTGMGWKAGRWLDTVYMQIALGGGTATAPIASGKD</sequence>
<evidence type="ECO:0000313" key="10">
    <source>
        <dbReference type="Proteomes" id="UP000037029"/>
    </source>
</evidence>
<reference evidence="3 12" key="5">
    <citation type="submission" date="2018-10" db="EMBL/GenBank/DDBJ databases">
        <title>Characterization and genome analysis of a novel bacterium Sphingobium yanoikuyae SJTF8 capable of degrading PAHs.</title>
        <authorList>
            <person name="Yin C."/>
            <person name="Xiong W."/>
            <person name="Liang R."/>
        </authorList>
    </citation>
    <scope>NUCLEOTIDE SEQUENCE [LARGE SCALE GENOMIC DNA]</scope>
    <source>
        <strain evidence="3 12">SJTF8</strain>
    </source>
</reference>
<dbReference type="Proteomes" id="UP000028534">
    <property type="component" value="Unassembled WGS sequence"/>
</dbReference>
<reference evidence="2 10" key="3">
    <citation type="submission" date="2017-04" db="EMBL/GenBank/DDBJ databases">
        <title>Characterization, genome and methylation analysis of a phthalic acid esters degrading strain Sphingobium yanoikuyae SHJ.</title>
        <authorList>
            <person name="Feng L."/>
        </authorList>
    </citation>
    <scope>NUCLEOTIDE SEQUENCE [LARGE SCALE GENOMIC DNA]</scope>
    <source>
        <strain evidence="2 10">SHJ</strain>
    </source>
</reference>
<dbReference type="Proteomes" id="UP000502611">
    <property type="component" value="Chromosome"/>
</dbReference>
<evidence type="ECO:0000313" key="8">
    <source>
        <dbReference type="EMBL" id="RSU55216.1"/>
    </source>
</evidence>
<dbReference type="PATRIC" id="fig|13690.10.peg.5266"/>
<reference evidence="7 15" key="7">
    <citation type="submission" date="2020-07" db="EMBL/GenBank/DDBJ databases">
        <title>Whole genome sequence of Sphingobium yanoikuyae A3.</title>
        <authorList>
            <person name="Han S.-S."/>
        </authorList>
    </citation>
    <scope>NUCLEOTIDE SEQUENCE [LARGE SCALE GENOMIC DNA]</scope>
    <source>
        <strain evidence="7 15">A3</strain>
    </source>
</reference>
<dbReference type="Proteomes" id="UP000280708">
    <property type="component" value="Chromosome"/>
</dbReference>
<reference evidence="5 11" key="2">
    <citation type="submission" date="2016-02" db="EMBL/GenBank/DDBJ databases">
        <authorList>
            <person name="Wen L."/>
            <person name="He K."/>
            <person name="Yang H."/>
        </authorList>
    </citation>
    <scope>NUCLEOTIDE SEQUENCE [LARGE SCALE GENOMIC DNA]</scope>
    <source>
        <strain evidence="5 11">CD09_2</strain>
    </source>
</reference>
<dbReference type="AlphaFoldDB" id="A0A084E3I4"/>
<organism evidence="4 9">
    <name type="scientific">Sphingobium yanoikuyae</name>
    <name type="common">Sphingomonas yanoikuyae</name>
    <dbReference type="NCBI Taxonomy" id="13690"/>
    <lineage>
        <taxon>Bacteria</taxon>
        <taxon>Pseudomonadati</taxon>
        <taxon>Pseudomonadota</taxon>
        <taxon>Alphaproteobacteria</taxon>
        <taxon>Sphingomonadales</taxon>
        <taxon>Sphingomonadaceae</taxon>
        <taxon>Sphingobium</taxon>
    </lineage>
</organism>
<feature type="domain" description="N-acetyltransferase" evidence="1">
    <location>
        <begin position="3"/>
        <end position="165"/>
    </location>
</feature>
<dbReference type="RefSeq" id="WP_037523024.1">
    <property type="nucleotide sequence ID" value="NZ_CALUBW010000242.1"/>
</dbReference>
<gene>
    <name evidence="5" type="ORF">AX777_24960</name>
    <name evidence="2" type="ORF">BV87_05185</name>
    <name evidence="4" type="ORF">CP98_05093</name>
    <name evidence="8" type="ORF">DAH51_17795</name>
    <name evidence="3" type="ORF">EBF16_18910</name>
    <name evidence="7" type="ORF">H3V42_25840</name>
    <name evidence="6" type="ORF">HH800_18825</name>
</gene>
<dbReference type="Proteomes" id="UP000515377">
    <property type="component" value="Chromosome"/>
</dbReference>
<evidence type="ECO:0000313" key="13">
    <source>
        <dbReference type="Proteomes" id="UP000287401"/>
    </source>
</evidence>
<dbReference type="OrthoDB" id="5459937at2"/>
<evidence type="ECO:0000259" key="1">
    <source>
        <dbReference type="PROSITE" id="PS51186"/>
    </source>
</evidence>
<dbReference type="PANTHER" id="PTHR43072:SF8">
    <property type="entry name" value="ACYLTRANSFERASE FABY-RELATED"/>
    <property type="match status" value="1"/>
</dbReference>
<dbReference type="EMBL" id="LSTR01000107">
    <property type="protein sequence ID" value="OAH33277.1"/>
    <property type="molecule type" value="Genomic_DNA"/>
</dbReference>
<reference evidence="4 9" key="1">
    <citation type="submission" date="2014-03" db="EMBL/GenBank/DDBJ databases">
        <title>Genome sequence of Sphingobium yanoikuyae B1.</title>
        <authorList>
            <person name="Gan H.M."/>
            <person name="Gan H.Y."/>
            <person name="Savka M.A."/>
        </authorList>
    </citation>
    <scope>NUCLEOTIDE SEQUENCE [LARGE SCALE GENOMIC DNA]</scope>
    <source>
        <strain evidence="4 9">B1</strain>
    </source>
</reference>
<protein>
    <submittedName>
        <fullName evidence="5">GCN5 family acetyltransferase</fullName>
    </submittedName>
    <submittedName>
        <fullName evidence="2 3">N-acetyltransferase</fullName>
    </submittedName>
    <submittedName>
        <fullName evidence="4">Putative acetyltransferase</fullName>
    </submittedName>
</protein>
<evidence type="ECO:0000313" key="2">
    <source>
        <dbReference type="EMBL" id="ATP17834.1"/>
    </source>
</evidence>
<dbReference type="EMBL" id="CP020925">
    <property type="protein sequence ID" value="ATP17834.1"/>
    <property type="molecule type" value="Genomic_DNA"/>
</dbReference>
<reference evidence="8 13" key="4">
    <citation type="submission" date="2018-07" db="EMBL/GenBank/DDBJ databases">
        <title>Genomic and Epidemiologic Investigation of an Indolent Hospital Outbreak.</title>
        <authorList>
            <person name="Johnson R.C."/>
            <person name="Deming C."/>
            <person name="Conlan S."/>
            <person name="Zellmer C.J."/>
            <person name="Michelin A.V."/>
            <person name="Lee-Lin S."/>
            <person name="Thomas P.J."/>
            <person name="Park M."/>
            <person name="Weingarten R.A."/>
            <person name="Less J."/>
            <person name="Dekker J.P."/>
            <person name="Frank K.M."/>
            <person name="Musser K.A."/>
            <person name="Mcquiston J.R."/>
            <person name="Henderson D.K."/>
            <person name="Lau A.F."/>
            <person name="Palmore T.N."/>
            <person name="Segre J.A."/>
        </authorList>
    </citation>
    <scope>NUCLEOTIDE SEQUENCE [LARGE SCALE GENOMIC DNA]</scope>
    <source>
        <strain evidence="8 13">SK-NIH.Env6_1116</strain>
    </source>
</reference>
<dbReference type="InterPro" id="IPR000182">
    <property type="entry name" value="GNAT_dom"/>
</dbReference>
<reference evidence="6 14" key="6">
    <citation type="submission" date="2020-04" db="EMBL/GenBank/DDBJ databases">
        <title>The Whole Genome Analysis of High salt-tolerant Sphingobium yanoikuyae YC-XJ2 with Aryl organophosphorus flame retardants (aryl-OPFRs)-degrading capacity and characteristics of Related phosphotriesterase.</title>
        <authorList>
            <person name="Li X."/>
        </authorList>
    </citation>
    <scope>NUCLEOTIDE SEQUENCE [LARGE SCALE GENOMIC DNA]</scope>
    <source>
        <strain evidence="6 14">YC-XJ2</strain>
    </source>
</reference>
<accession>A0A084E3I4</accession>
<keyword evidence="4" id="KW-0808">Transferase</keyword>
<dbReference type="SUPFAM" id="SSF55729">
    <property type="entry name" value="Acyl-CoA N-acyltransferases (Nat)"/>
    <property type="match status" value="1"/>
</dbReference>
<evidence type="ECO:0000313" key="15">
    <source>
        <dbReference type="Proteomes" id="UP000515377"/>
    </source>
</evidence>
<dbReference type="Proteomes" id="UP000077262">
    <property type="component" value="Unassembled WGS sequence"/>
</dbReference>
<dbReference type="Proteomes" id="UP000287401">
    <property type="component" value="Unassembled WGS sequence"/>
</dbReference>
<evidence type="ECO:0000313" key="3">
    <source>
        <dbReference type="EMBL" id="AYO78777.1"/>
    </source>
</evidence>
<dbReference type="EMBL" id="CP053021">
    <property type="protein sequence ID" value="QJR04069.1"/>
    <property type="molecule type" value="Genomic_DNA"/>
</dbReference>
<dbReference type="EMBL" id="QRAL01000021">
    <property type="protein sequence ID" value="RSU55216.1"/>
    <property type="molecule type" value="Genomic_DNA"/>
</dbReference>
<dbReference type="Pfam" id="PF13420">
    <property type="entry name" value="Acetyltransf_4"/>
    <property type="match status" value="1"/>
</dbReference>
<proteinExistence type="predicted"/>
<dbReference type="Gene3D" id="3.40.630.30">
    <property type="match status" value="1"/>
</dbReference>
<dbReference type="CDD" id="cd04301">
    <property type="entry name" value="NAT_SF"/>
    <property type="match status" value="1"/>
</dbReference>
<evidence type="ECO:0000313" key="5">
    <source>
        <dbReference type="EMBL" id="OAH33277.1"/>
    </source>
</evidence>
<evidence type="ECO:0000313" key="14">
    <source>
        <dbReference type="Proteomes" id="UP000502611"/>
    </source>
</evidence>
<dbReference type="EMBL" id="CP033230">
    <property type="protein sequence ID" value="AYO78777.1"/>
    <property type="molecule type" value="Genomic_DNA"/>
</dbReference>
<dbReference type="PROSITE" id="PS51186">
    <property type="entry name" value="GNAT"/>
    <property type="match status" value="1"/>
</dbReference>
<evidence type="ECO:0000313" key="7">
    <source>
        <dbReference type="EMBL" id="QNG45199.1"/>
    </source>
</evidence>
<evidence type="ECO:0000313" key="12">
    <source>
        <dbReference type="Proteomes" id="UP000280708"/>
    </source>
</evidence>
<name>A0A084E3I4_SPHYA</name>
<dbReference type="eggNOG" id="COG1247">
    <property type="taxonomic scope" value="Bacteria"/>
</dbReference>
<dbReference type="EMBL" id="CP060122">
    <property type="protein sequence ID" value="QNG45199.1"/>
    <property type="molecule type" value="Genomic_DNA"/>
</dbReference>
<evidence type="ECO:0000313" key="4">
    <source>
        <dbReference type="EMBL" id="KEZ12526.1"/>
    </source>
</evidence>
<dbReference type="Proteomes" id="UP000037029">
    <property type="component" value="Chromosome"/>
</dbReference>
<dbReference type="EMBL" id="JGVR01000064">
    <property type="protein sequence ID" value="KEZ12526.1"/>
    <property type="molecule type" value="Genomic_DNA"/>
</dbReference>
<evidence type="ECO:0000313" key="9">
    <source>
        <dbReference type="Proteomes" id="UP000028534"/>
    </source>
</evidence>
<dbReference type="STRING" id="13690.AX777_24960"/>
<dbReference type="InterPro" id="IPR016181">
    <property type="entry name" value="Acyl_CoA_acyltransferase"/>
</dbReference>
<evidence type="ECO:0000313" key="6">
    <source>
        <dbReference type="EMBL" id="QJR04069.1"/>
    </source>
</evidence>